<evidence type="ECO:0000259" key="7">
    <source>
        <dbReference type="Pfam" id="PF03109"/>
    </source>
</evidence>
<feature type="region of interest" description="Disordered" evidence="6">
    <location>
        <begin position="24"/>
        <end position="57"/>
    </location>
</feature>
<evidence type="ECO:0000256" key="3">
    <source>
        <dbReference type="ARBA" id="ARBA00022679"/>
    </source>
</evidence>
<evidence type="ECO:0000256" key="2">
    <source>
        <dbReference type="ARBA" id="ARBA00009670"/>
    </source>
</evidence>
<evidence type="ECO:0000256" key="4">
    <source>
        <dbReference type="ARBA" id="ARBA00022741"/>
    </source>
</evidence>
<dbReference type="CDD" id="cd13970">
    <property type="entry name" value="ABC1_ADCK3"/>
    <property type="match status" value="1"/>
</dbReference>
<dbReference type="Pfam" id="PF03109">
    <property type="entry name" value="ABC1"/>
    <property type="match status" value="1"/>
</dbReference>
<protein>
    <submittedName>
        <fullName evidence="9">ABC1 atypical kinase-like domain-containing protein</fullName>
    </submittedName>
</protein>
<dbReference type="InterPro" id="IPR004147">
    <property type="entry name" value="ABC1_dom"/>
</dbReference>
<keyword evidence="3" id="KW-0808">Transferase</keyword>
<comment type="pathway">
    <text evidence="1">Cofactor biosynthesis; ubiquinone biosynthesis.</text>
</comment>
<dbReference type="InterPro" id="IPR034646">
    <property type="entry name" value="ADCK3_dom"/>
</dbReference>
<dbReference type="InterPro" id="IPR051409">
    <property type="entry name" value="Atypical_kinase_ADCK"/>
</dbReference>
<evidence type="ECO:0000313" key="8">
    <source>
        <dbReference type="Proteomes" id="UP000887565"/>
    </source>
</evidence>
<dbReference type="GO" id="GO:0006744">
    <property type="term" value="P:ubiquinone biosynthetic process"/>
    <property type="evidence" value="ECO:0007669"/>
    <property type="project" value="TreeGrafter"/>
</dbReference>
<keyword evidence="4" id="KW-0547">Nucleotide-binding</keyword>
<dbReference type="AlphaFoldDB" id="A0A915JYD6"/>
<dbReference type="GO" id="GO:0016740">
    <property type="term" value="F:transferase activity"/>
    <property type="evidence" value="ECO:0007669"/>
    <property type="project" value="UniProtKB-KW"/>
</dbReference>
<sequence>MLQKSIKRLPSTTFKSELMFYSTKQTTSNIDDSDRKKSLGEKSEKEKQKLYHSSRERRVPSSRVARLANYGGLAFGLGVGAIAEVVKRQLGVSNNNGTGLLDQSPFLTKENAERIVNTLCKVRGAALKLGQMISIQDNALISPELQQIFERVRYGADFMPIKQLHSVLERELGPDWREKFQIFEEKPLAAASIGQVHRAVTKDGREVALKVQYPGVAESIESDINNLTGVLTYSNLLPKGLYLESMITVAREELALECDYLNEAKSSKKFKQLIAPYNDYYVPFVVDELTTKHLFASELIFGLPLDKCENLDQETRNWIGERILRLCLKELFVFKFMQTDPNWSNFFYDAKNKKIILLDFGACRQFGQKFTDQYLTIIKAAADKDKRKIVEYSRKIGFLTGYESKILGDRNLLLKAAPNPPRLPSCIIMYCSKSYCSTDTSSKAGK</sequence>
<organism evidence="8 9">
    <name type="scientific">Romanomermis culicivorax</name>
    <name type="common">Nematode worm</name>
    <dbReference type="NCBI Taxonomy" id="13658"/>
    <lineage>
        <taxon>Eukaryota</taxon>
        <taxon>Metazoa</taxon>
        <taxon>Ecdysozoa</taxon>
        <taxon>Nematoda</taxon>
        <taxon>Enoplea</taxon>
        <taxon>Dorylaimia</taxon>
        <taxon>Mermithida</taxon>
        <taxon>Mermithoidea</taxon>
        <taxon>Mermithidae</taxon>
        <taxon>Romanomermis</taxon>
    </lineage>
</organism>
<accession>A0A915JYD6</accession>
<keyword evidence="8" id="KW-1185">Reference proteome</keyword>
<dbReference type="GO" id="GO:0005524">
    <property type="term" value="F:ATP binding"/>
    <property type="evidence" value="ECO:0007669"/>
    <property type="project" value="UniProtKB-KW"/>
</dbReference>
<feature type="compositionally biased region" description="Basic and acidic residues" evidence="6">
    <location>
        <begin position="32"/>
        <end position="57"/>
    </location>
</feature>
<dbReference type="SUPFAM" id="SSF56112">
    <property type="entry name" value="Protein kinase-like (PK-like)"/>
    <property type="match status" value="1"/>
</dbReference>
<dbReference type="OMA" id="HGMFNAD"/>
<reference evidence="9" key="1">
    <citation type="submission" date="2022-11" db="UniProtKB">
        <authorList>
            <consortium name="WormBaseParasite"/>
        </authorList>
    </citation>
    <scope>IDENTIFICATION</scope>
</reference>
<keyword evidence="5" id="KW-0067">ATP-binding</keyword>
<name>A0A915JYD6_ROMCU</name>
<proteinExistence type="inferred from homology"/>
<evidence type="ECO:0000256" key="1">
    <source>
        <dbReference type="ARBA" id="ARBA00004749"/>
    </source>
</evidence>
<evidence type="ECO:0000256" key="6">
    <source>
        <dbReference type="SAM" id="MobiDB-lite"/>
    </source>
</evidence>
<dbReference type="InterPro" id="IPR011009">
    <property type="entry name" value="Kinase-like_dom_sf"/>
</dbReference>
<feature type="domain" description="ABC1 atypical kinase-like" evidence="7">
    <location>
        <begin position="154"/>
        <end position="392"/>
    </location>
</feature>
<dbReference type="PANTHER" id="PTHR43851">
    <property type="match status" value="1"/>
</dbReference>
<evidence type="ECO:0000256" key="5">
    <source>
        <dbReference type="ARBA" id="ARBA00022840"/>
    </source>
</evidence>
<dbReference type="PANTHER" id="PTHR43851:SF3">
    <property type="entry name" value="COENZYME Q8"/>
    <property type="match status" value="1"/>
</dbReference>
<evidence type="ECO:0000313" key="9">
    <source>
        <dbReference type="WBParaSite" id="nRc.2.0.1.t31104-RA"/>
    </source>
</evidence>
<dbReference type="WBParaSite" id="nRc.2.0.1.t31104-RA">
    <property type="protein sequence ID" value="nRc.2.0.1.t31104-RA"/>
    <property type="gene ID" value="nRc.2.0.1.g31104"/>
</dbReference>
<dbReference type="Proteomes" id="UP000887565">
    <property type="component" value="Unplaced"/>
</dbReference>
<comment type="similarity">
    <text evidence="2">Belongs to the protein kinase superfamily. ADCK protein kinase family.</text>
</comment>